<keyword evidence="1" id="KW-0812">Transmembrane</keyword>
<name>B1I344_DESAP</name>
<dbReference type="KEGG" id="dau:Daud_0886"/>
<reference evidence="2 3" key="2">
    <citation type="journal article" date="2008" name="Science">
        <title>Environmental genomics reveals a single-species ecosystem deep within Earth.</title>
        <authorList>
            <person name="Chivian D."/>
            <person name="Brodie E.L."/>
            <person name="Alm E.J."/>
            <person name="Culley D.E."/>
            <person name="Dehal P.S."/>
            <person name="Desantis T.Z."/>
            <person name="Gihring T.M."/>
            <person name="Lapidus A."/>
            <person name="Lin L.H."/>
            <person name="Lowry S.R."/>
            <person name="Moser D.P."/>
            <person name="Richardson P.M."/>
            <person name="Southam G."/>
            <person name="Wanger G."/>
            <person name="Pratt L.M."/>
            <person name="Andersen G.L."/>
            <person name="Hazen T.C."/>
            <person name="Brockman F.J."/>
            <person name="Arkin A.P."/>
            <person name="Onstott T.C."/>
        </authorList>
    </citation>
    <scope>NUCLEOTIDE SEQUENCE [LARGE SCALE GENOMIC DNA]</scope>
    <source>
        <strain evidence="2 3">MP104C</strain>
    </source>
</reference>
<evidence type="ECO:0000256" key="1">
    <source>
        <dbReference type="SAM" id="Phobius"/>
    </source>
</evidence>
<organism evidence="2 3">
    <name type="scientific">Desulforudis audaxviator (strain MP104C)</name>
    <dbReference type="NCBI Taxonomy" id="477974"/>
    <lineage>
        <taxon>Bacteria</taxon>
        <taxon>Bacillati</taxon>
        <taxon>Bacillota</taxon>
        <taxon>Clostridia</taxon>
        <taxon>Thermoanaerobacterales</taxon>
        <taxon>Candidatus Desulforudaceae</taxon>
        <taxon>Candidatus Desulforudis</taxon>
    </lineage>
</organism>
<dbReference type="Proteomes" id="UP000008544">
    <property type="component" value="Chromosome"/>
</dbReference>
<protein>
    <recommendedName>
        <fullName evidence="4">DUF456 domain-containing protein</fullName>
    </recommendedName>
</protein>
<feature type="transmembrane region" description="Helical" evidence="1">
    <location>
        <begin position="57"/>
        <end position="75"/>
    </location>
</feature>
<dbReference type="eggNOG" id="COG2839">
    <property type="taxonomic scope" value="Bacteria"/>
</dbReference>
<proteinExistence type="predicted"/>
<dbReference type="PANTHER" id="PTHR39165:SF1">
    <property type="entry name" value="DUF456 DOMAIN-CONTAINING PROTEIN"/>
    <property type="match status" value="1"/>
</dbReference>
<dbReference type="AlphaFoldDB" id="B1I344"/>
<accession>B1I344</accession>
<dbReference type="HOGENOM" id="CLU_109297_0_1_9"/>
<dbReference type="RefSeq" id="WP_012301985.1">
    <property type="nucleotide sequence ID" value="NC_010424.1"/>
</dbReference>
<dbReference type="InterPro" id="IPR007403">
    <property type="entry name" value="DUF456"/>
</dbReference>
<keyword evidence="3" id="KW-1185">Reference proteome</keyword>
<evidence type="ECO:0008006" key="4">
    <source>
        <dbReference type="Google" id="ProtNLM"/>
    </source>
</evidence>
<keyword evidence="1" id="KW-0472">Membrane</keyword>
<reference evidence="3" key="1">
    <citation type="submission" date="2007-10" db="EMBL/GenBank/DDBJ databases">
        <title>Complete sequence of chromosome of Desulforudis audaxviator MP104C.</title>
        <authorList>
            <person name="Copeland A."/>
            <person name="Lucas S."/>
            <person name="Lapidus A."/>
            <person name="Barry K."/>
            <person name="Glavina del Rio T."/>
            <person name="Dalin E."/>
            <person name="Tice H."/>
            <person name="Bruce D."/>
            <person name="Pitluck S."/>
            <person name="Lowry S.R."/>
            <person name="Larimer F."/>
            <person name="Land M.L."/>
            <person name="Hauser L."/>
            <person name="Kyrpides N."/>
            <person name="Ivanova N.N."/>
            <person name="Richardson P."/>
        </authorList>
    </citation>
    <scope>NUCLEOTIDE SEQUENCE [LARGE SCALE GENOMIC DNA]</scope>
    <source>
        <strain evidence="3">MP104C</strain>
    </source>
</reference>
<dbReference type="EMBL" id="CP000860">
    <property type="protein sequence ID" value="ACA59399.1"/>
    <property type="molecule type" value="Genomic_DNA"/>
</dbReference>
<keyword evidence="1" id="KW-1133">Transmembrane helix</keyword>
<gene>
    <name evidence="2" type="ordered locus">Daud_0886</name>
</gene>
<evidence type="ECO:0000313" key="2">
    <source>
        <dbReference type="EMBL" id="ACA59399.1"/>
    </source>
</evidence>
<feature type="transmembrane region" description="Helical" evidence="1">
    <location>
        <begin position="87"/>
        <end position="118"/>
    </location>
</feature>
<dbReference type="Pfam" id="PF04306">
    <property type="entry name" value="DUF456"/>
    <property type="match status" value="1"/>
</dbReference>
<dbReference type="PANTHER" id="PTHR39165">
    <property type="entry name" value="IG HYPOTHETICAL 17883"/>
    <property type="match status" value="1"/>
</dbReference>
<evidence type="ECO:0000313" key="3">
    <source>
        <dbReference type="Proteomes" id="UP000008544"/>
    </source>
</evidence>
<feature type="transmembrane region" description="Helical" evidence="1">
    <location>
        <begin position="130"/>
        <end position="156"/>
    </location>
</feature>
<sequence length="159" mass="16584">MTTLALLVALLFFLAGLAGIVFPVLPGPVLIWVGMLIYGFMTGFEGLTWVFFAGQGLAVALTVFVDYAATVWGVHRFGGSRIAVWGGVAGAVLGMVVLGPFGIITGPFLGAFAAELLARGSTRQALRVGVGTLIGFVGSTLTKILIAGAMLLWFFVVIF</sequence>
<dbReference type="OrthoDB" id="9808460at2"/>